<dbReference type="InterPro" id="IPR008920">
    <property type="entry name" value="TF_FadR/GntR_C"/>
</dbReference>
<dbReference type="InterPro" id="IPR011711">
    <property type="entry name" value="GntR_C"/>
</dbReference>
<gene>
    <name evidence="6" type="ORF">DDT56_00715</name>
</gene>
<keyword evidence="7" id="KW-1185">Reference proteome</keyword>
<evidence type="ECO:0000256" key="1">
    <source>
        <dbReference type="ARBA" id="ARBA00023015"/>
    </source>
</evidence>
<dbReference type="AlphaFoldDB" id="A0A2U1UCY1"/>
<sequence length="84" mass="9257">MSHMPVRAALQRLESEGLISVLPNKGARVVDVNETFVADLMDIRMMVESYLARRAAQRITDTVLAELVELQSAHETAVGSGDFQ</sequence>
<protein>
    <recommendedName>
        <fullName evidence="8">HTH gntR-type domain-containing protein</fullName>
    </recommendedName>
</protein>
<dbReference type="InterPro" id="IPR036390">
    <property type="entry name" value="WH_DNA-bd_sf"/>
</dbReference>
<evidence type="ECO:0008006" key="8">
    <source>
        <dbReference type="Google" id="ProtNLM"/>
    </source>
</evidence>
<evidence type="ECO:0000256" key="2">
    <source>
        <dbReference type="ARBA" id="ARBA00023125"/>
    </source>
</evidence>
<comment type="caution">
    <text evidence="6">The sequence shown here is derived from an EMBL/GenBank/DDBJ whole genome shotgun (WGS) entry which is preliminary data.</text>
</comment>
<dbReference type="Proteomes" id="UP000296159">
    <property type="component" value="Unassembled WGS sequence"/>
</dbReference>
<organism evidence="6 7">
    <name type="scientific">Brenneria corticis</name>
    <dbReference type="NCBI Taxonomy" id="2173106"/>
    <lineage>
        <taxon>Bacteria</taxon>
        <taxon>Pseudomonadati</taxon>
        <taxon>Pseudomonadota</taxon>
        <taxon>Gammaproteobacteria</taxon>
        <taxon>Enterobacterales</taxon>
        <taxon>Pectobacteriaceae</taxon>
        <taxon>Brenneria</taxon>
    </lineage>
</organism>
<dbReference type="InterPro" id="IPR036388">
    <property type="entry name" value="WH-like_DNA-bd_sf"/>
</dbReference>
<evidence type="ECO:0000313" key="6">
    <source>
        <dbReference type="EMBL" id="PWC19530.1"/>
    </source>
</evidence>
<dbReference type="Pfam" id="PF07729">
    <property type="entry name" value="FCD"/>
    <property type="match status" value="1"/>
</dbReference>
<dbReference type="Gene3D" id="1.20.120.530">
    <property type="entry name" value="GntR ligand-binding domain-like"/>
    <property type="match status" value="1"/>
</dbReference>
<evidence type="ECO:0000259" key="4">
    <source>
        <dbReference type="Pfam" id="PF00392"/>
    </source>
</evidence>
<keyword evidence="1" id="KW-0805">Transcription regulation</keyword>
<dbReference type="PANTHER" id="PTHR43537">
    <property type="entry name" value="TRANSCRIPTIONAL REGULATOR, GNTR FAMILY"/>
    <property type="match status" value="1"/>
</dbReference>
<accession>A0A2U1UCY1</accession>
<dbReference type="Pfam" id="PF00392">
    <property type="entry name" value="GntR"/>
    <property type="match status" value="1"/>
</dbReference>
<evidence type="ECO:0000313" key="7">
    <source>
        <dbReference type="Proteomes" id="UP000296159"/>
    </source>
</evidence>
<proteinExistence type="predicted"/>
<feature type="domain" description="GntR C-terminal" evidence="5">
    <location>
        <begin position="39"/>
        <end position="83"/>
    </location>
</feature>
<dbReference type="Gene3D" id="1.10.10.10">
    <property type="entry name" value="Winged helix-like DNA-binding domain superfamily/Winged helix DNA-binding domain"/>
    <property type="match status" value="1"/>
</dbReference>
<evidence type="ECO:0000256" key="3">
    <source>
        <dbReference type="ARBA" id="ARBA00023163"/>
    </source>
</evidence>
<name>A0A2U1UCY1_9GAMM</name>
<dbReference type="EMBL" id="QDKH01000001">
    <property type="protein sequence ID" value="PWC19530.1"/>
    <property type="molecule type" value="Genomic_DNA"/>
</dbReference>
<keyword evidence="2" id="KW-0238">DNA-binding</keyword>
<reference evidence="6 7" key="1">
    <citation type="submission" date="2018-04" db="EMBL/GenBank/DDBJ databases">
        <title>Brenneria corticis sp.nov.</title>
        <authorList>
            <person name="Li Y."/>
        </authorList>
    </citation>
    <scope>NUCLEOTIDE SEQUENCE [LARGE SCALE GENOMIC DNA]</scope>
    <source>
        <strain evidence="6 7">CFCC 11842</strain>
    </source>
</reference>
<dbReference type="SUPFAM" id="SSF48008">
    <property type="entry name" value="GntR ligand-binding domain-like"/>
    <property type="match status" value="1"/>
</dbReference>
<dbReference type="InterPro" id="IPR000524">
    <property type="entry name" value="Tscrpt_reg_HTH_GntR"/>
</dbReference>
<dbReference type="GO" id="GO:0003700">
    <property type="term" value="F:DNA-binding transcription factor activity"/>
    <property type="evidence" value="ECO:0007669"/>
    <property type="project" value="InterPro"/>
</dbReference>
<keyword evidence="3" id="KW-0804">Transcription</keyword>
<dbReference type="GO" id="GO:0003677">
    <property type="term" value="F:DNA binding"/>
    <property type="evidence" value="ECO:0007669"/>
    <property type="project" value="UniProtKB-KW"/>
</dbReference>
<dbReference type="SUPFAM" id="SSF46785">
    <property type="entry name" value="Winged helix' DNA-binding domain"/>
    <property type="match status" value="1"/>
</dbReference>
<dbReference type="PANTHER" id="PTHR43537:SF49">
    <property type="entry name" value="TRANSCRIPTIONAL REGULATORY PROTEIN"/>
    <property type="match status" value="1"/>
</dbReference>
<evidence type="ECO:0000259" key="5">
    <source>
        <dbReference type="Pfam" id="PF07729"/>
    </source>
</evidence>
<feature type="domain" description="HTH gntR-type" evidence="4">
    <location>
        <begin position="2"/>
        <end position="29"/>
    </location>
</feature>